<evidence type="ECO:0000313" key="2">
    <source>
        <dbReference type="EMBL" id="RHD57582.1"/>
    </source>
</evidence>
<dbReference type="EMBL" id="QSJI01000001">
    <property type="protein sequence ID" value="RHD57582.1"/>
    <property type="molecule type" value="Genomic_DNA"/>
</dbReference>
<reference evidence="2 3" key="1">
    <citation type="submission" date="2018-08" db="EMBL/GenBank/DDBJ databases">
        <title>A genome reference for cultivated species of the human gut microbiota.</title>
        <authorList>
            <person name="Zou Y."/>
            <person name="Xue W."/>
            <person name="Luo G."/>
        </authorList>
    </citation>
    <scope>NUCLEOTIDE SEQUENCE [LARGE SCALE GENOMIC DNA]</scope>
    <source>
        <strain evidence="2 3">AM30-5LB</strain>
    </source>
</reference>
<dbReference type="AlphaFoldDB" id="A0A414G091"/>
<sequence>MGRFTTARDRKQGAVAIIGCVFLFTAFGVLVYGRFATSVGAAALYNRASVGVGFILFGISMLCFTPMLYLQRMHRRRIDPAVLARELKGILLGFFCCVVPFFLAMGALSSADSTGVLGLVLMVAFGAIPFVYRRHRKKDPISYKHTGSAALVAFCGVFAVISIAGGAFSCSEMLDDLNGGWRQERFAFYEAEINKPRGRGAALSPTTFEVSLYRDGESVANHQVDARLSVNAADWPEVALVLDEPMAEVRWYPKTRTLVGARDVDGPATAGDPIE</sequence>
<evidence type="ECO:0000256" key="1">
    <source>
        <dbReference type="SAM" id="Phobius"/>
    </source>
</evidence>
<dbReference type="Proteomes" id="UP000286050">
    <property type="component" value="Unassembled WGS sequence"/>
</dbReference>
<gene>
    <name evidence="2" type="ORF">DW787_01720</name>
</gene>
<keyword evidence="1" id="KW-1133">Transmembrane helix</keyword>
<feature type="transmembrane region" description="Helical" evidence="1">
    <location>
        <begin position="148"/>
        <end position="168"/>
    </location>
</feature>
<feature type="transmembrane region" description="Helical" evidence="1">
    <location>
        <begin position="52"/>
        <end position="70"/>
    </location>
</feature>
<keyword evidence="1" id="KW-0812">Transmembrane</keyword>
<dbReference type="RefSeq" id="WP_118271350.1">
    <property type="nucleotide sequence ID" value="NZ_QSJI01000001.1"/>
</dbReference>
<feature type="transmembrane region" description="Helical" evidence="1">
    <location>
        <begin position="12"/>
        <end position="32"/>
    </location>
</feature>
<comment type="caution">
    <text evidence="2">The sequence shown here is derived from an EMBL/GenBank/DDBJ whole genome shotgun (WGS) entry which is preliminary data.</text>
</comment>
<keyword evidence="1" id="KW-0472">Membrane</keyword>
<protein>
    <submittedName>
        <fullName evidence="2">Uncharacterized protein</fullName>
    </submittedName>
</protein>
<organism evidence="2 3">
    <name type="scientific">Collinsella intestinalis</name>
    <dbReference type="NCBI Taxonomy" id="147207"/>
    <lineage>
        <taxon>Bacteria</taxon>
        <taxon>Bacillati</taxon>
        <taxon>Actinomycetota</taxon>
        <taxon>Coriobacteriia</taxon>
        <taxon>Coriobacteriales</taxon>
        <taxon>Coriobacteriaceae</taxon>
        <taxon>Collinsella</taxon>
    </lineage>
</organism>
<evidence type="ECO:0000313" key="3">
    <source>
        <dbReference type="Proteomes" id="UP000286050"/>
    </source>
</evidence>
<feature type="transmembrane region" description="Helical" evidence="1">
    <location>
        <begin position="90"/>
        <end position="108"/>
    </location>
</feature>
<name>A0A414G091_9ACTN</name>
<feature type="transmembrane region" description="Helical" evidence="1">
    <location>
        <begin position="114"/>
        <end position="132"/>
    </location>
</feature>
<proteinExistence type="predicted"/>
<accession>A0A414G091</accession>